<feature type="transmembrane region" description="Helical" evidence="1">
    <location>
        <begin position="20"/>
        <end position="39"/>
    </location>
</feature>
<feature type="transmembrane region" description="Helical" evidence="1">
    <location>
        <begin position="176"/>
        <end position="198"/>
    </location>
</feature>
<dbReference type="PANTHER" id="PTHR23028">
    <property type="entry name" value="ACETYLTRANSFERASE"/>
    <property type="match status" value="1"/>
</dbReference>
<sequence length="363" mass="41511">MHTTEQRLSAKPYYFDVLDGLRGTAAIVILVFHYLEMIYWNYADNLLGHGFLAVDFFFCLSGFIIGFAYDKRMPQIGIKNFFANRLIRLHPLVIAGTIIGAIGYIFNPFMDGAYTLEWGLIIPAFIASLFILPTPFLTGRAGALFPYNSPAWSLFLEYLANIVYALVLIRLKNKWLLVLGIASAIWLTYSSYSSGWLINGWDGKTFLDGFPRVSFSFIAGLLIFRFNLIWKNKFGFILPFVLLIAVFLYPHSENDWLTESLLVIVVFPLTISIGSGASVNGLMQSFCKFIGRLSYPLYMTHITTVWTFGNYYNKYSPSGMKLVMIVTALIIFNLVFAYIIMRIFDEPVRAWLTTKRKQMRMKP</sequence>
<protein>
    <submittedName>
        <fullName evidence="3">Peptidoglycan/LPS O-acetylase OafA/YrhL</fullName>
    </submittedName>
</protein>
<gene>
    <name evidence="3" type="ORF">CLV62_101481</name>
</gene>
<accession>A0A2V3PVR0</accession>
<dbReference type="Proteomes" id="UP000247973">
    <property type="component" value="Unassembled WGS sequence"/>
</dbReference>
<feature type="transmembrane region" description="Helical" evidence="1">
    <location>
        <begin position="89"/>
        <end position="106"/>
    </location>
</feature>
<feature type="transmembrane region" description="Helical" evidence="1">
    <location>
        <begin position="210"/>
        <end position="227"/>
    </location>
</feature>
<dbReference type="PANTHER" id="PTHR23028:SF134">
    <property type="entry name" value="PUTATIVE (AFU_ORTHOLOGUE AFUA_4G08520)-RELATED"/>
    <property type="match status" value="1"/>
</dbReference>
<evidence type="ECO:0000259" key="2">
    <source>
        <dbReference type="Pfam" id="PF01757"/>
    </source>
</evidence>
<reference evidence="3 4" key="1">
    <citation type="submission" date="2018-03" db="EMBL/GenBank/DDBJ databases">
        <title>Genomic Encyclopedia of Archaeal and Bacterial Type Strains, Phase II (KMG-II): from individual species to whole genera.</title>
        <authorList>
            <person name="Goeker M."/>
        </authorList>
    </citation>
    <scope>NUCLEOTIDE SEQUENCE [LARGE SCALE GENOMIC DNA]</scope>
    <source>
        <strain evidence="3 4">DSM 100214</strain>
    </source>
</reference>
<dbReference type="InterPro" id="IPR050879">
    <property type="entry name" value="Acyltransferase_3"/>
</dbReference>
<organism evidence="3 4">
    <name type="scientific">Dysgonomonas alginatilytica</name>
    <dbReference type="NCBI Taxonomy" id="1605892"/>
    <lineage>
        <taxon>Bacteria</taxon>
        <taxon>Pseudomonadati</taxon>
        <taxon>Bacteroidota</taxon>
        <taxon>Bacteroidia</taxon>
        <taxon>Bacteroidales</taxon>
        <taxon>Dysgonomonadaceae</taxon>
        <taxon>Dysgonomonas</taxon>
    </lineage>
</organism>
<evidence type="ECO:0000313" key="4">
    <source>
        <dbReference type="Proteomes" id="UP000247973"/>
    </source>
</evidence>
<keyword evidence="1" id="KW-0472">Membrane</keyword>
<feature type="transmembrane region" description="Helical" evidence="1">
    <location>
        <begin position="234"/>
        <end position="250"/>
    </location>
</feature>
<feature type="transmembrane region" description="Helical" evidence="1">
    <location>
        <begin position="150"/>
        <end position="169"/>
    </location>
</feature>
<dbReference type="EMBL" id="QICL01000001">
    <property type="protein sequence ID" value="PXV69212.1"/>
    <property type="molecule type" value="Genomic_DNA"/>
</dbReference>
<name>A0A2V3PVR0_9BACT</name>
<evidence type="ECO:0000313" key="3">
    <source>
        <dbReference type="EMBL" id="PXV69212.1"/>
    </source>
</evidence>
<feature type="domain" description="Acyltransferase 3" evidence="2">
    <location>
        <begin position="18"/>
        <end position="342"/>
    </location>
</feature>
<dbReference type="GO" id="GO:0016747">
    <property type="term" value="F:acyltransferase activity, transferring groups other than amino-acyl groups"/>
    <property type="evidence" value="ECO:0007669"/>
    <property type="project" value="InterPro"/>
</dbReference>
<dbReference type="OrthoDB" id="9796461at2"/>
<comment type="caution">
    <text evidence="3">The sequence shown here is derived from an EMBL/GenBank/DDBJ whole genome shotgun (WGS) entry which is preliminary data.</text>
</comment>
<feature type="transmembrane region" description="Helical" evidence="1">
    <location>
        <begin position="46"/>
        <end position="69"/>
    </location>
</feature>
<dbReference type="Pfam" id="PF01757">
    <property type="entry name" value="Acyl_transf_3"/>
    <property type="match status" value="1"/>
</dbReference>
<dbReference type="AlphaFoldDB" id="A0A2V3PVR0"/>
<feature type="transmembrane region" description="Helical" evidence="1">
    <location>
        <begin position="118"/>
        <end position="138"/>
    </location>
</feature>
<feature type="transmembrane region" description="Helical" evidence="1">
    <location>
        <begin position="319"/>
        <end position="341"/>
    </location>
</feature>
<dbReference type="RefSeq" id="WP_110309164.1">
    <property type="nucleotide sequence ID" value="NZ_QICL01000001.1"/>
</dbReference>
<proteinExistence type="predicted"/>
<evidence type="ECO:0000256" key="1">
    <source>
        <dbReference type="SAM" id="Phobius"/>
    </source>
</evidence>
<keyword evidence="4" id="KW-1185">Reference proteome</keyword>
<keyword evidence="1" id="KW-1133">Transmembrane helix</keyword>
<feature type="transmembrane region" description="Helical" evidence="1">
    <location>
        <begin position="262"/>
        <end position="283"/>
    </location>
</feature>
<keyword evidence="1" id="KW-0812">Transmembrane</keyword>
<feature type="transmembrane region" description="Helical" evidence="1">
    <location>
        <begin position="295"/>
        <end position="313"/>
    </location>
</feature>
<dbReference type="InterPro" id="IPR002656">
    <property type="entry name" value="Acyl_transf_3_dom"/>
</dbReference>